<dbReference type="Gene3D" id="3.40.30.10">
    <property type="entry name" value="Glutaredoxin"/>
    <property type="match status" value="1"/>
</dbReference>
<dbReference type="PANTHER" id="PTHR30041:SF8">
    <property type="entry name" value="PROTEIN YFFB"/>
    <property type="match status" value="1"/>
</dbReference>
<dbReference type="InterPro" id="IPR036249">
    <property type="entry name" value="Thioredoxin-like_sf"/>
</dbReference>
<dbReference type="EMBL" id="JXLB01000010">
    <property type="protein sequence ID" value="OJG81738.1"/>
    <property type="molecule type" value="Genomic_DNA"/>
</dbReference>
<evidence type="ECO:0000313" key="2">
    <source>
        <dbReference type="EMBL" id="OJG81738.1"/>
    </source>
</evidence>
<accession>A0A1L8WL40</accession>
<keyword evidence="3" id="KW-1185">Reference proteome</keyword>
<comment type="caution">
    <text evidence="2">The sequence shown here is derived from an EMBL/GenBank/DDBJ whole genome shotgun (WGS) entry which is preliminary data.</text>
</comment>
<protein>
    <submittedName>
        <fullName evidence="2">Spx/MgsR family transcriptional regulator</fullName>
    </submittedName>
</protein>
<dbReference type="SUPFAM" id="SSF52833">
    <property type="entry name" value="Thioredoxin-like"/>
    <property type="match status" value="1"/>
</dbReference>
<reference evidence="2 3" key="1">
    <citation type="submission" date="2014-12" db="EMBL/GenBank/DDBJ databases">
        <title>Draft genome sequences of 29 type strains of Enterococci.</title>
        <authorList>
            <person name="Zhong Z."/>
            <person name="Sun Z."/>
            <person name="Liu W."/>
            <person name="Zhang W."/>
            <person name="Zhang H."/>
        </authorList>
    </citation>
    <scope>NUCLEOTIDE SEQUENCE [LARGE SCALE GENOMIC DNA]</scope>
    <source>
        <strain evidence="2 3">DSM 15687</strain>
    </source>
</reference>
<sequence>MHCVTYLKATQWLEGNQLSYQFIDLDKRKLTTKEAKELCNFDEVHAEQLFAAWSQGFKKLKIDLSTLTKEQLAVLCKTHGELIKRPLIIIDDGLFVGFNEKLMEKLIVNNE</sequence>
<dbReference type="PANTHER" id="PTHR30041">
    <property type="entry name" value="ARSENATE REDUCTASE"/>
    <property type="match status" value="1"/>
</dbReference>
<evidence type="ECO:0000256" key="1">
    <source>
        <dbReference type="PROSITE-ProRule" id="PRU01282"/>
    </source>
</evidence>
<name>A0A1L8WL40_9ENTE</name>
<dbReference type="STRING" id="150033.RV14_GL000265"/>
<dbReference type="PROSITE" id="PS51353">
    <property type="entry name" value="ARSC"/>
    <property type="match status" value="1"/>
</dbReference>
<dbReference type="RefSeq" id="WP_071855477.1">
    <property type="nucleotide sequence ID" value="NZ_JXLB01000010.1"/>
</dbReference>
<proteinExistence type="inferred from homology"/>
<dbReference type="Proteomes" id="UP000182152">
    <property type="component" value="Unassembled WGS sequence"/>
</dbReference>
<dbReference type="Pfam" id="PF03960">
    <property type="entry name" value="ArsC"/>
    <property type="match status" value="1"/>
</dbReference>
<dbReference type="AlphaFoldDB" id="A0A1L8WL40"/>
<comment type="similarity">
    <text evidence="1">Belongs to the ArsC family.</text>
</comment>
<gene>
    <name evidence="2" type="ORF">RV14_GL000265</name>
</gene>
<dbReference type="InterPro" id="IPR006660">
    <property type="entry name" value="Arsenate_reductase-like"/>
</dbReference>
<organism evidence="2 3">
    <name type="scientific">Enterococcus ratti</name>
    <dbReference type="NCBI Taxonomy" id="150033"/>
    <lineage>
        <taxon>Bacteria</taxon>
        <taxon>Bacillati</taxon>
        <taxon>Bacillota</taxon>
        <taxon>Bacilli</taxon>
        <taxon>Lactobacillales</taxon>
        <taxon>Enterococcaceae</taxon>
        <taxon>Enterococcus</taxon>
    </lineage>
</organism>
<evidence type="ECO:0000313" key="3">
    <source>
        <dbReference type="Proteomes" id="UP000182152"/>
    </source>
</evidence>